<organism evidence="2 3">
    <name type="scientific">Longibaculum muris</name>
    <dbReference type="NCBI Taxonomy" id="1796628"/>
    <lineage>
        <taxon>Bacteria</taxon>
        <taxon>Bacillati</taxon>
        <taxon>Bacillota</taxon>
        <taxon>Erysipelotrichia</taxon>
        <taxon>Erysipelotrichales</taxon>
        <taxon>Coprobacillaceae</taxon>
        <taxon>Longibaculum</taxon>
    </lineage>
</organism>
<dbReference type="Proteomes" id="UP000295515">
    <property type="component" value="Unassembled WGS sequence"/>
</dbReference>
<dbReference type="GeneID" id="98914107"/>
<gene>
    <name evidence="2" type="ORF">EDD60_101284</name>
</gene>
<keyword evidence="3" id="KW-1185">Reference proteome</keyword>
<dbReference type="AlphaFoldDB" id="A0A4R3Z6Y5"/>
<dbReference type="InterPro" id="IPR019121">
    <property type="entry name" value="CRISPR-assoc_CXXC-CXXC_dom"/>
</dbReference>
<evidence type="ECO:0000313" key="2">
    <source>
        <dbReference type="EMBL" id="TCW02978.1"/>
    </source>
</evidence>
<dbReference type="Pfam" id="PF09706">
    <property type="entry name" value="Cas_CXXC_CXXC"/>
    <property type="match status" value="1"/>
</dbReference>
<dbReference type="EMBL" id="SMCQ01000001">
    <property type="protein sequence ID" value="TCW02978.1"/>
    <property type="molecule type" value="Genomic_DNA"/>
</dbReference>
<sequence>MQDDYITILTNDYLKNSGIVGMMTLLKSDDAAIEGQEYFVEGNKLIIKKDYLLNADLTQLYFNCMIERFEKDTTIYRINQKIKNMLNNKDKISDPSFEKVVKEDIVFISEKLASASFKTGIDTIKGKVEDIQIYYDVINKSFKNQPIDNELLNQLKQLQMFLSSPLVNETLCFKNIIYKYINKFWNRSFLLRNNAKKDMKECFENDFVAPLKEYLKLDKSKMKDQCVDCGNPINNKTGVSISFMNDFADDLVRKRSALYNFNVDMNLCPICTFLYALTPLGFIKYHNDFLFFNDNSSIQKLCNSNSYGGKNNEDEVKENSKLEGKYYKIYQYIENAILYSTKDNINRNIQVITRKTLDNGEIRYEFDILDGYLIKTLNHKRIKKNLEYFATVNVIKMKDEYLSLFKEVLIRFLSKRNFYDLIDLLIKRNLENSNDYYLIVYARKVLEIQYLTNGGKNMNYVYFATRDGNDLRNKLSQLKKGDNVDESFRGTVYQLTNALRVNNKKRFLDIIIRLYTTLGAPIPQTVSSIISNENGEEIAYAFLLGLKGAFYDSKKEQEDIADE</sequence>
<comment type="caution">
    <text evidence="2">The sequence shown here is derived from an EMBL/GenBank/DDBJ whole genome shotgun (WGS) entry which is preliminary data.</text>
</comment>
<evidence type="ECO:0000259" key="1">
    <source>
        <dbReference type="Pfam" id="PF09706"/>
    </source>
</evidence>
<protein>
    <submittedName>
        <fullName evidence="2">CRISPR-associated protein Cst1</fullName>
    </submittedName>
</protein>
<name>A0A4R3Z6Y5_9FIRM</name>
<accession>A0A4R3Z6Y5</accession>
<proteinExistence type="predicted"/>
<evidence type="ECO:0000313" key="3">
    <source>
        <dbReference type="Proteomes" id="UP000295515"/>
    </source>
</evidence>
<feature type="domain" description="CRISPR-associated protein CXXC-CXXC" evidence="1">
    <location>
        <begin position="220"/>
        <end position="282"/>
    </location>
</feature>
<reference evidence="2 3" key="1">
    <citation type="submission" date="2019-03" db="EMBL/GenBank/DDBJ databases">
        <title>Genomic Encyclopedia of Type Strains, Phase IV (KMG-IV): sequencing the most valuable type-strain genomes for metagenomic binning, comparative biology and taxonomic classification.</title>
        <authorList>
            <person name="Goeker M."/>
        </authorList>
    </citation>
    <scope>NUCLEOTIDE SEQUENCE [LARGE SCALE GENOMIC DNA]</scope>
    <source>
        <strain evidence="2 3">DSM 29487</strain>
    </source>
</reference>
<dbReference type="RefSeq" id="WP_132226128.1">
    <property type="nucleotide sequence ID" value="NZ_JANKBF010000002.1"/>
</dbReference>